<dbReference type="EMBL" id="SIMR01000004">
    <property type="protein sequence ID" value="TBC04665.1"/>
    <property type="molecule type" value="Genomic_DNA"/>
</dbReference>
<comment type="caution">
    <text evidence="5">The sequence shown here is derived from an EMBL/GenBank/DDBJ whole genome shotgun (WGS) entry which is preliminary data.</text>
</comment>
<dbReference type="InterPro" id="IPR058792">
    <property type="entry name" value="Beta-barrel_RND_2"/>
</dbReference>
<dbReference type="Gene3D" id="2.40.30.170">
    <property type="match status" value="1"/>
</dbReference>
<name>A0AB38HU23_9HYPH</name>
<dbReference type="SUPFAM" id="SSF111369">
    <property type="entry name" value="HlyD-like secretion proteins"/>
    <property type="match status" value="1"/>
</dbReference>
<dbReference type="Pfam" id="PF25954">
    <property type="entry name" value="Beta-barrel_RND_2"/>
    <property type="match status" value="1"/>
</dbReference>
<feature type="signal peptide" evidence="2">
    <location>
        <begin position="1"/>
        <end position="35"/>
    </location>
</feature>
<keyword evidence="5" id="KW-0614">Plasmid</keyword>
<sequence length="307" mass="32990">MENCTRYRSSRISGLAMAASLALPAVGVVPGPALAQDEAPFNASCLIEASAQAKLGASVSGLVKNVYVDRGSQVKTGQIVAELDADVERAALAVARARAENDHEIRSTTSRLEFLSRKTQRLTRLAKAAAAPEESRDETDTDLKLSVQAVREAELNLHMAQLEAARSETLVEQRIIRSPFDGIVVERSLSPGEYLHDQAHVLSILRVDPLYVEVYLPLVHFGHVQLGDLAEVAPKEVAGQFVASVLLVDPFIDAASATFGVRLKLDNPDGKIPAGLQCTVKFHARPAAEGSEGNGAAYVNVMRETME</sequence>
<dbReference type="InterPro" id="IPR058647">
    <property type="entry name" value="BSH_CzcB-like"/>
</dbReference>
<proteinExistence type="inferred from homology"/>
<comment type="similarity">
    <text evidence="1">Belongs to the membrane fusion protein (MFP) (TC 8.A.1) family.</text>
</comment>
<dbReference type="NCBIfam" id="TIGR01730">
    <property type="entry name" value="RND_mfp"/>
    <property type="match status" value="1"/>
</dbReference>
<dbReference type="GO" id="GO:0015562">
    <property type="term" value="F:efflux transmembrane transporter activity"/>
    <property type="evidence" value="ECO:0007669"/>
    <property type="project" value="TreeGrafter"/>
</dbReference>
<dbReference type="PANTHER" id="PTHR30469:SF15">
    <property type="entry name" value="HLYD FAMILY OF SECRETION PROTEINS"/>
    <property type="match status" value="1"/>
</dbReference>
<dbReference type="Pfam" id="PF25973">
    <property type="entry name" value="BSH_CzcB"/>
    <property type="match status" value="1"/>
</dbReference>
<reference evidence="5 6" key="1">
    <citation type="submission" date="2019-02" db="EMBL/GenBank/DDBJ databases">
        <title>The genomic architecture of introgression among sibling species of bacteria.</title>
        <authorList>
            <person name="Cavassim M.I.A."/>
            <person name="Moeskjaer S."/>
            <person name="Moslemi C."/>
            <person name="Fields B."/>
            <person name="Bachmann A."/>
            <person name="Vilhjalmsson B."/>
            <person name="Schierup M.H."/>
            <person name="Young J.P.W."/>
            <person name="Andersen S.U."/>
        </authorList>
    </citation>
    <scope>NUCLEOTIDE SEQUENCE [LARGE SCALE GENOMIC DNA]</scope>
    <source>
        <strain evidence="5 6">SM92</strain>
        <plasmid evidence="5">pSM92_Rh03</plasmid>
    </source>
</reference>
<protein>
    <submittedName>
        <fullName evidence="5">Efflux RND transporter periplasmic adaptor subunit</fullName>
    </submittedName>
</protein>
<gene>
    <name evidence="5" type="ORF">ELH40_34865</name>
</gene>
<organism evidence="5 6">
    <name type="scientific">Rhizobium ruizarguesonis</name>
    <dbReference type="NCBI Taxonomy" id="2081791"/>
    <lineage>
        <taxon>Bacteria</taxon>
        <taxon>Pseudomonadati</taxon>
        <taxon>Pseudomonadota</taxon>
        <taxon>Alphaproteobacteria</taxon>
        <taxon>Hyphomicrobiales</taxon>
        <taxon>Rhizobiaceae</taxon>
        <taxon>Rhizobium/Agrobacterium group</taxon>
        <taxon>Rhizobium</taxon>
    </lineage>
</organism>
<keyword evidence="2" id="KW-0732">Signal</keyword>
<dbReference type="Proteomes" id="UP000294215">
    <property type="component" value="Unassembled WGS sequence"/>
</dbReference>
<evidence type="ECO:0000256" key="2">
    <source>
        <dbReference type="SAM" id="SignalP"/>
    </source>
</evidence>
<geneLocation type="plasmid" evidence="5">
    <name>pSM92_Rh03</name>
</geneLocation>
<evidence type="ECO:0000259" key="4">
    <source>
        <dbReference type="Pfam" id="PF25973"/>
    </source>
</evidence>
<dbReference type="Gene3D" id="2.40.50.100">
    <property type="match status" value="1"/>
</dbReference>
<evidence type="ECO:0000313" key="5">
    <source>
        <dbReference type="EMBL" id="TBC04665.1"/>
    </source>
</evidence>
<dbReference type="PANTHER" id="PTHR30469">
    <property type="entry name" value="MULTIDRUG RESISTANCE PROTEIN MDTA"/>
    <property type="match status" value="1"/>
</dbReference>
<dbReference type="InterPro" id="IPR006143">
    <property type="entry name" value="RND_pump_MFP"/>
</dbReference>
<feature type="domain" description="CzcB-like barrel-sandwich hybrid" evidence="4">
    <location>
        <begin position="53"/>
        <end position="204"/>
    </location>
</feature>
<evidence type="ECO:0000256" key="1">
    <source>
        <dbReference type="ARBA" id="ARBA00009477"/>
    </source>
</evidence>
<feature type="chain" id="PRO_5044349904" evidence="2">
    <location>
        <begin position="36"/>
        <end position="307"/>
    </location>
</feature>
<dbReference type="GO" id="GO:1990281">
    <property type="term" value="C:efflux pump complex"/>
    <property type="evidence" value="ECO:0007669"/>
    <property type="project" value="TreeGrafter"/>
</dbReference>
<evidence type="ECO:0000313" key="6">
    <source>
        <dbReference type="Proteomes" id="UP000294215"/>
    </source>
</evidence>
<accession>A0AB38HU23</accession>
<dbReference type="RefSeq" id="WP_130721045.1">
    <property type="nucleotide sequence ID" value="NZ_SIMQ01000004.1"/>
</dbReference>
<dbReference type="AlphaFoldDB" id="A0AB38HU23"/>
<feature type="domain" description="CusB-like beta-barrel" evidence="3">
    <location>
        <begin position="212"/>
        <end position="284"/>
    </location>
</feature>
<dbReference type="Gene3D" id="1.10.287.470">
    <property type="entry name" value="Helix hairpin bin"/>
    <property type="match status" value="1"/>
</dbReference>
<evidence type="ECO:0000259" key="3">
    <source>
        <dbReference type="Pfam" id="PF25954"/>
    </source>
</evidence>